<name>A0A7R6SUW2_9GAMM</name>
<evidence type="ECO:0000256" key="2">
    <source>
        <dbReference type="ARBA" id="ARBA00022729"/>
    </source>
</evidence>
<evidence type="ECO:0000256" key="10">
    <source>
        <dbReference type="SAM" id="SignalP"/>
    </source>
</evidence>
<keyword evidence="13" id="KW-1185">Reference proteome</keyword>
<evidence type="ECO:0000256" key="8">
    <source>
        <dbReference type="PIRSR" id="PIRSR618044-2"/>
    </source>
</evidence>
<dbReference type="GO" id="GO:0006508">
    <property type="term" value="P:proteolysis"/>
    <property type="evidence" value="ECO:0007669"/>
    <property type="project" value="InterPro"/>
</dbReference>
<feature type="binding site" evidence="8">
    <location>
        <position position="218"/>
    </location>
    <ligand>
        <name>substrate</name>
    </ligand>
</feature>
<feature type="signal peptide" evidence="10">
    <location>
        <begin position="1"/>
        <end position="28"/>
    </location>
</feature>
<dbReference type="GO" id="GO:0009252">
    <property type="term" value="P:peptidoglycan biosynthetic process"/>
    <property type="evidence" value="ECO:0007669"/>
    <property type="project" value="UniProtKB-KW"/>
</dbReference>
<organism evidence="12 13">
    <name type="scientific">Neptunomonas japonica JAMM 1380</name>
    <dbReference type="NCBI Taxonomy" id="1441457"/>
    <lineage>
        <taxon>Bacteria</taxon>
        <taxon>Pseudomonadati</taxon>
        <taxon>Pseudomonadota</taxon>
        <taxon>Gammaproteobacteria</taxon>
        <taxon>Oceanospirillales</taxon>
        <taxon>Oceanospirillaceae</taxon>
        <taxon>Neptunomonas</taxon>
    </lineage>
</organism>
<dbReference type="AlphaFoldDB" id="A0A7R6SUW2"/>
<dbReference type="PANTHER" id="PTHR21581:SF6">
    <property type="entry name" value="TRAFFICKING PROTEIN PARTICLE COMPLEX SUBUNIT 12"/>
    <property type="match status" value="1"/>
</dbReference>
<proteinExistence type="inferred from homology"/>
<dbReference type="PANTHER" id="PTHR21581">
    <property type="entry name" value="D-ALANYL-D-ALANINE CARBOXYPEPTIDASE"/>
    <property type="match status" value="1"/>
</dbReference>
<feature type="active site" description="Acyl-ester intermediate" evidence="7">
    <location>
        <position position="56"/>
    </location>
</feature>
<evidence type="ECO:0000256" key="4">
    <source>
        <dbReference type="ARBA" id="ARBA00022960"/>
    </source>
</evidence>
<dbReference type="GO" id="GO:0071555">
    <property type="term" value="P:cell wall organization"/>
    <property type="evidence" value="ECO:0007669"/>
    <property type="project" value="UniProtKB-KW"/>
</dbReference>
<keyword evidence="6" id="KW-0961">Cell wall biogenesis/degradation</keyword>
<feature type="active site" description="Proton acceptor" evidence="7">
    <location>
        <position position="59"/>
    </location>
</feature>
<dbReference type="InterPro" id="IPR012338">
    <property type="entry name" value="Beta-lactam/transpept-like"/>
</dbReference>
<dbReference type="PRINTS" id="PR00725">
    <property type="entry name" value="DADACBPTASE1"/>
</dbReference>
<keyword evidence="3" id="KW-0378">Hydrolase</keyword>
<dbReference type="Gene3D" id="3.40.710.10">
    <property type="entry name" value="DD-peptidase/beta-lactamase superfamily"/>
    <property type="match status" value="1"/>
</dbReference>
<dbReference type="InterPro" id="IPR001967">
    <property type="entry name" value="Peptidase_S11_N"/>
</dbReference>
<feature type="domain" description="Peptidase S11 D-alanyl-D-alanine carboxypeptidase A N-terminal" evidence="11">
    <location>
        <begin position="31"/>
        <end position="248"/>
    </location>
</feature>
<comment type="similarity">
    <text evidence="1 9">Belongs to the peptidase S11 family.</text>
</comment>
<dbReference type="KEGG" id="njp:NEJAP_0838"/>
<accession>A0A7R6SUW2</accession>
<evidence type="ECO:0000256" key="1">
    <source>
        <dbReference type="ARBA" id="ARBA00007164"/>
    </source>
</evidence>
<evidence type="ECO:0000256" key="3">
    <source>
        <dbReference type="ARBA" id="ARBA00022801"/>
    </source>
</evidence>
<evidence type="ECO:0000256" key="7">
    <source>
        <dbReference type="PIRSR" id="PIRSR618044-1"/>
    </source>
</evidence>
<evidence type="ECO:0000256" key="9">
    <source>
        <dbReference type="RuleBase" id="RU004016"/>
    </source>
</evidence>
<dbReference type="InterPro" id="IPR018044">
    <property type="entry name" value="Peptidase_S11"/>
</dbReference>
<evidence type="ECO:0000256" key="6">
    <source>
        <dbReference type="ARBA" id="ARBA00023316"/>
    </source>
</evidence>
<dbReference type="GO" id="GO:0009002">
    <property type="term" value="F:serine-type D-Ala-D-Ala carboxypeptidase activity"/>
    <property type="evidence" value="ECO:0007669"/>
    <property type="project" value="InterPro"/>
</dbReference>
<keyword evidence="5" id="KW-0573">Peptidoglycan synthesis</keyword>
<dbReference type="EMBL" id="AP014546">
    <property type="protein sequence ID" value="BBB28795.1"/>
    <property type="molecule type" value="Genomic_DNA"/>
</dbReference>
<keyword evidence="4" id="KW-0133">Cell shape</keyword>
<sequence>MCIIKNSRNTLMVAFLCTFFGFALNVQAGVPYIVVEAKSGTVIKQSDADVPWYPASLTKMMTLYLTFQSLKKQKLSLGSALSVSGRAQQQPPMKLGVLKGEKITVRKAIKALATVSSNDVAVVLAEAISGTEKKFAIKMSQEARKLGMRDSVFKNATGLPNAGQVSSARDLAILARRLLLDFPEYYHFFSNRTLKYRGESFVSHNGFLNSYPGADGFKTGYTCGSGYNLVASALKGDNRLIVVLLGAQSTKQRRKKVKELMDQGFKVNPDAPGLTLLALRGSVSVRLGAPAVLKGAHCQSL</sequence>
<evidence type="ECO:0000256" key="5">
    <source>
        <dbReference type="ARBA" id="ARBA00022984"/>
    </source>
</evidence>
<feature type="active site" evidence="7">
    <location>
        <position position="116"/>
    </location>
</feature>
<evidence type="ECO:0000313" key="13">
    <source>
        <dbReference type="Proteomes" id="UP000595332"/>
    </source>
</evidence>
<evidence type="ECO:0000259" key="11">
    <source>
        <dbReference type="Pfam" id="PF00768"/>
    </source>
</evidence>
<feature type="chain" id="PRO_5032594509" description="Peptidase S11 D-alanyl-D-alanine carboxypeptidase A N-terminal domain-containing protein" evidence="10">
    <location>
        <begin position="29"/>
        <end position="301"/>
    </location>
</feature>
<protein>
    <recommendedName>
        <fullName evidence="11">Peptidase S11 D-alanyl-D-alanine carboxypeptidase A N-terminal domain-containing protein</fullName>
    </recommendedName>
</protein>
<dbReference type="Pfam" id="PF00768">
    <property type="entry name" value="Peptidase_S11"/>
    <property type="match status" value="1"/>
</dbReference>
<dbReference type="Proteomes" id="UP000595332">
    <property type="component" value="Chromosome"/>
</dbReference>
<dbReference type="SUPFAM" id="SSF56601">
    <property type="entry name" value="beta-lactamase/transpeptidase-like"/>
    <property type="match status" value="1"/>
</dbReference>
<evidence type="ECO:0000313" key="12">
    <source>
        <dbReference type="EMBL" id="BBB28795.1"/>
    </source>
</evidence>
<keyword evidence="2 10" id="KW-0732">Signal</keyword>
<dbReference type="RefSeq" id="WP_201349460.1">
    <property type="nucleotide sequence ID" value="NZ_AP014546.1"/>
</dbReference>
<dbReference type="GO" id="GO:0008360">
    <property type="term" value="P:regulation of cell shape"/>
    <property type="evidence" value="ECO:0007669"/>
    <property type="project" value="UniProtKB-KW"/>
</dbReference>
<gene>
    <name evidence="12" type="ORF">NEJAP_0838</name>
</gene>
<reference evidence="12 13" key="1">
    <citation type="journal article" date="2008" name="Int. J. Syst. Evol. Microbiol.">
        <title>Neptunomonas japonica sp. nov., an Osedax japonicus symbiont-like bacterium isolated from sediment adjacent to sperm whale carcasses off Kagoshima, Japan.</title>
        <authorList>
            <person name="Miyazaki M."/>
            <person name="Nogi Y."/>
            <person name="Fujiwara Y."/>
            <person name="Kawato M."/>
            <person name="Kubokawa K."/>
            <person name="Horikoshi K."/>
        </authorList>
    </citation>
    <scope>NUCLEOTIDE SEQUENCE [LARGE SCALE GENOMIC DNA]</scope>
    <source>
        <strain evidence="12 13">JAMM 1380</strain>
    </source>
</reference>